<dbReference type="InterPro" id="IPR004338">
    <property type="entry name" value="NqrB/RnfD"/>
</dbReference>
<evidence type="ECO:0000313" key="12">
    <source>
        <dbReference type="Proteomes" id="UP000240987"/>
    </source>
</evidence>
<keyword evidence="7 10" id="KW-0249">Electron transport</keyword>
<evidence type="ECO:0000256" key="4">
    <source>
        <dbReference type="ARBA" id="ARBA00022643"/>
    </source>
</evidence>
<keyword evidence="10" id="KW-0997">Cell inner membrane</keyword>
<comment type="caution">
    <text evidence="11">The sequence shown here is derived from an EMBL/GenBank/DDBJ whole genome shotgun (WGS) entry which is preliminary data.</text>
</comment>
<feature type="transmembrane region" description="Helical" evidence="10">
    <location>
        <begin position="125"/>
        <end position="143"/>
    </location>
</feature>
<evidence type="ECO:0000256" key="6">
    <source>
        <dbReference type="ARBA" id="ARBA00022967"/>
    </source>
</evidence>
<evidence type="ECO:0000256" key="9">
    <source>
        <dbReference type="ARBA" id="ARBA00023136"/>
    </source>
</evidence>
<dbReference type="OrthoDB" id="9776359at2"/>
<keyword evidence="5 10" id="KW-0812">Transmembrane</keyword>
<feature type="transmembrane region" description="Helical" evidence="10">
    <location>
        <begin position="95"/>
        <end position="113"/>
    </location>
</feature>
<evidence type="ECO:0000256" key="5">
    <source>
        <dbReference type="ARBA" id="ARBA00022692"/>
    </source>
</evidence>
<accession>A0A2T3JPR3</accession>
<keyword evidence="3 10" id="KW-0285">Flavoprotein</keyword>
<evidence type="ECO:0000256" key="3">
    <source>
        <dbReference type="ARBA" id="ARBA00022630"/>
    </source>
</evidence>
<evidence type="ECO:0000256" key="1">
    <source>
        <dbReference type="ARBA" id="ARBA00022448"/>
    </source>
</evidence>
<evidence type="ECO:0000256" key="10">
    <source>
        <dbReference type="HAMAP-Rule" id="MF_00462"/>
    </source>
</evidence>
<comment type="similarity">
    <text evidence="10">Belongs to the NqrB/RnfD family.</text>
</comment>
<dbReference type="HAMAP" id="MF_00462">
    <property type="entry name" value="RsxD_RnfD"/>
    <property type="match status" value="1"/>
</dbReference>
<name>A0A2T3JPR3_9GAMM</name>
<comment type="function">
    <text evidence="10">Part of a membrane-bound complex that couples electron transfer with translocation of ions across the membrane.</text>
</comment>
<dbReference type="EMBL" id="PYMJ01000002">
    <property type="protein sequence ID" value="PSU51043.1"/>
    <property type="molecule type" value="Genomic_DNA"/>
</dbReference>
<keyword evidence="2 10" id="KW-0597">Phosphoprotein</keyword>
<feature type="modified residue" description="FMN phosphoryl threonine" evidence="10">
    <location>
        <position position="187"/>
    </location>
</feature>
<gene>
    <name evidence="10" type="primary">rnfD</name>
    <name evidence="11" type="ORF">C9J12_03510</name>
</gene>
<keyword evidence="1 10" id="KW-0813">Transport</keyword>
<comment type="cofactor">
    <cofactor evidence="10">
        <name>FMN</name>
        <dbReference type="ChEBI" id="CHEBI:58210"/>
    </cofactor>
</comment>
<keyword evidence="8 10" id="KW-1133">Transmembrane helix</keyword>
<keyword evidence="9 10" id="KW-0472">Membrane</keyword>
<keyword evidence="4 10" id="KW-0288">FMN</keyword>
<feature type="transmembrane region" description="Helical" evidence="10">
    <location>
        <begin position="267"/>
        <end position="286"/>
    </location>
</feature>
<evidence type="ECO:0000313" key="11">
    <source>
        <dbReference type="EMBL" id="PSU51043.1"/>
    </source>
</evidence>
<feature type="transmembrane region" description="Helical" evidence="10">
    <location>
        <begin position="210"/>
        <end position="234"/>
    </location>
</feature>
<dbReference type="PANTHER" id="PTHR30578:SF0">
    <property type="entry name" value="ION-TRANSLOCATING OXIDOREDUCTASE COMPLEX SUBUNIT D"/>
    <property type="match status" value="1"/>
</dbReference>
<keyword evidence="12" id="KW-1185">Reference proteome</keyword>
<comment type="subcellular location">
    <subcellularLocation>
        <location evidence="10">Cell inner membrane</location>
        <topology evidence="10">Multi-pass membrane protein</topology>
    </subcellularLocation>
</comment>
<dbReference type="InterPro" id="IPR011303">
    <property type="entry name" value="RnfD_bac"/>
</dbReference>
<dbReference type="EC" id="7.-.-.-" evidence="10"/>
<dbReference type="NCBIfam" id="TIGR01946">
    <property type="entry name" value="rnfD"/>
    <property type="match status" value="1"/>
</dbReference>
<organism evidence="11 12">
    <name type="scientific">Photobacterium frigidiphilum</name>
    <dbReference type="NCBI Taxonomy" id="264736"/>
    <lineage>
        <taxon>Bacteria</taxon>
        <taxon>Pseudomonadati</taxon>
        <taxon>Pseudomonadota</taxon>
        <taxon>Gammaproteobacteria</taxon>
        <taxon>Vibrionales</taxon>
        <taxon>Vibrionaceae</taxon>
        <taxon>Photobacterium</taxon>
    </lineage>
</organism>
<evidence type="ECO:0000256" key="2">
    <source>
        <dbReference type="ARBA" id="ARBA00022553"/>
    </source>
</evidence>
<feature type="transmembrane region" description="Helical" evidence="10">
    <location>
        <begin position="241"/>
        <end position="261"/>
    </location>
</feature>
<dbReference type="GO" id="GO:0022900">
    <property type="term" value="P:electron transport chain"/>
    <property type="evidence" value="ECO:0007669"/>
    <property type="project" value="UniProtKB-UniRule"/>
</dbReference>
<reference evidence="11 12" key="1">
    <citation type="submission" date="2018-01" db="EMBL/GenBank/DDBJ databases">
        <title>Whole genome sequencing of Histamine producing bacteria.</title>
        <authorList>
            <person name="Butler K."/>
        </authorList>
    </citation>
    <scope>NUCLEOTIDE SEQUENCE [LARGE SCALE GENOMIC DNA]</scope>
    <source>
        <strain evidence="11 12">JCM 12947</strain>
    </source>
</reference>
<dbReference type="GO" id="GO:0005886">
    <property type="term" value="C:plasma membrane"/>
    <property type="evidence" value="ECO:0007669"/>
    <property type="project" value="UniProtKB-SubCell"/>
</dbReference>
<dbReference type="RefSeq" id="WP_107241432.1">
    <property type="nucleotide sequence ID" value="NZ_PYMJ01000002.1"/>
</dbReference>
<evidence type="ECO:0000256" key="8">
    <source>
        <dbReference type="ARBA" id="ARBA00022989"/>
    </source>
</evidence>
<comment type="subunit">
    <text evidence="10">The complex is composed of six subunits: RnfA, RnfB, RnfC, RnfD, RnfE and RnfG.</text>
</comment>
<evidence type="ECO:0000256" key="7">
    <source>
        <dbReference type="ARBA" id="ARBA00022982"/>
    </source>
</evidence>
<dbReference type="GO" id="GO:0055085">
    <property type="term" value="P:transmembrane transport"/>
    <property type="evidence" value="ECO:0007669"/>
    <property type="project" value="InterPro"/>
</dbReference>
<feature type="transmembrane region" description="Helical" evidence="10">
    <location>
        <begin position="20"/>
        <end position="38"/>
    </location>
</feature>
<protein>
    <recommendedName>
        <fullName evidence="10">Ion-translocating oxidoreductase complex subunit D</fullName>
        <ecNumber evidence="10">7.-.-.-</ecNumber>
    </recommendedName>
    <alternativeName>
        <fullName evidence="10">Rnf electron transport complex subunit D</fullName>
    </alternativeName>
</protein>
<dbReference type="NCBIfam" id="NF002011">
    <property type="entry name" value="PRK00816.1"/>
    <property type="match status" value="1"/>
</dbReference>
<dbReference type="PANTHER" id="PTHR30578">
    <property type="entry name" value="ELECTRON TRANSPORT COMPLEX PROTEIN RNFD"/>
    <property type="match status" value="1"/>
</dbReference>
<sequence>MAFKIASSPHTHNRRSTSNIMRTVIFCTVFGVAAQWFFFGWGTLIQVLLASSVAVVTEAAIVKLRKRPVMPYLRDNSALLTGLLLGLSIPPLAPWWITVIGVIFAILIAKHLYGGLGQNLFNPAMVAYVVLLISFPVQMTTWLPPASLSAEPVSLIDSVYSVFTGFTQDGFSVHQLRMSVDGVTMATPLDTFKTSLTTGLTASETLANPIYGAIAGIGWEWVNIGFLIGGLIMLKMRIIQWQIPAGMLGTLFLVSSIAYILNPDGTASPIFHLFSGATMLGAFFIATDPVSACTTVKGRIIFGALIGLLVYLIRTWGGFPDGVAFGVLLGNMCVPLIDYYTRPRTFGHS</sequence>
<keyword evidence="10" id="KW-1003">Cell membrane</keyword>
<keyword evidence="6 10" id="KW-1278">Translocase</keyword>
<dbReference type="AlphaFoldDB" id="A0A2T3JPR3"/>
<dbReference type="Proteomes" id="UP000240987">
    <property type="component" value="Unassembled WGS sequence"/>
</dbReference>
<dbReference type="Pfam" id="PF03116">
    <property type="entry name" value="NQR2_RnfD_RnfE"/>
    <property type="match status" value="1"/>
</dbReference>
<feature type="transmembrane region" description="Helical" evidence="10">
    <location>
        <begin position="298"/>
        <end position="317"/>
    </location>
</feature>
<proteinExistence type="inferred from homology"/>